<feature type="non-terminal residue" evidence="1">
    <location>
        <position position="293"/>
    </location>
</feature>
<organism evidence="1 2">
    <name type="scientific">Pleomassaria siparia CBS 279.74</name>
    <dbReference type="NCBI Taxonomy" id="1314801"/>
    <lineage>
        <taxon>Eukaryota</taxon>
        <taxon>Fungi</taxon>
        <taxon>Dikarya</taxon>
        <taxon>Ascomycota</taxon>
        <taxon>Pezizomycotina</taxon>
        <taxon>Dothideomycetes</taxon>
        <taxon>Pleosporomycetidae</taxon>
        <taxon>Pleosporales</taxon>
        <taxon>Pleomassariaceae</taxon>
        <taxon>Pleomassaria</taxon>
    </lineage>
</organism>
<evidence type="ECO:0000313" key="1">
    <source>
        <dbReference type="EMBL" id="KAF2702968.1"/>
    </source>
</evidence>
<feature type="non-terminal residue" evidence="1">
    <location>
        <position position="1"/>
    </location>
</feature>
<keyword evidence="2" id="KW-1185">Reference proteome</keyword>
<reference evidence="1" key="1">
    <citation type="journal article" date="2020" name="Stud. Mycol.">
        <title>101 Dothideomycetes genomes: a test case for predicting lifestyles and emergence of pathogens.</title>
        <authorList>
            <person name="Haridas S."/>
            <person name="Albert R."/>
            <person name="Binder M."/>
            <person name="Bloem J."/>
            <person name="Labutti K."/>
            <person name="Salamov A."/>
            <person name="Andreopoulos B."/>
            <person name="Baker S."/>
            <person name="Barry K."/>
            <person name="Bills G."/>
            <person name="Bluhm B."/>
            <person name="Cannon C."/>
            <person name="Castanera R."/>
            <person name="Culley D."/>
            <person name="Daum C."/>
            <person name="Ezra D."/>
            <person name="Gonzalez J."/>
            <person name="Henrissat B."/>
            <person name="Kuo A."/>
            <person name="Liang C."/>
            <person name="Lipzen A."/>
            <person name="Lutzoni F."/>
            <person name="Magnuson J."/>
            <person name="Mondo S."/>
            <person name="Nolan M."/>
            <person name="Ohm R."/>
            <person name="Pangilinan J."/>
            <person name="Park H.-J."/>
            <person name="Ramirez L."/>
            <person name="Alfaro M."/>
            <person name="Sun H."/>
            <person name="Tritt A."/>
            <person name="Yoshinaga Y."/>
            <person name="Zwiers L.-H."/>
            <person name="Turgeon B."/>
            <person name="Goodwin S."/>
            <person name="Spatafora J."/>
            <person name="Crous P."/>
            <person name="Grigoriev I."/>
        </authorList>
    </citation>
    <scope>NUCLEOTIDE SEQUENCE</scope>
    <source>
        <strain evidence="1">CBS 279.74</strain>
    </source>
</reference>
<gene>
    <name evidence="1" type="ORF">K504DRAFT_345804</name>
</gene>
<accession>A0A6G1JQZ5</accession>
<dbReference type="Proteomes" id="UP000799428">
    <property type="component" value="Unassembled WGS sequence"/>
</dbReference>
<protein>
    <submittedName>
        <fullName evidence="1">Uncharacterized protein</fullName>
    </submittedName>
</protein>
<sequence>QATPLRAEVETLRLEMQMLQKDMLANVERVQSVSDEQFSQNFGKLASAIKSLSRAIKLPTAVDVAGIELLHHYILVKAVPVTYWNTGARKKCMVEAVIWSILLQCLFSCPFNMFGPECIGIQNTCQSLFGTGHDHGWPVPSELAERWRCTTMGQMVGLIGEEYIINGPPKGDTTDKAKSMRRVRDSIYGSITSAFSTLSPSTDFSKLTTIIDKAFALALQMFLQRSRYQIVWPALGSAFQVGETHHLSSIEESEDVEKGCVRFIINPGLAKWGDAHGKHLDTRLDLVASQVFV</sequence>
<name>A0A6G1JQZ5_9PLEO</name>
<dbReference type="AlphaFoldDB" id="A0A6G1JQZ5"/>
<proteinExistence type="predicted"/>
<dbReference type="OrthoDB" id="3545916at2759"/>
<dbReference type="EMBL" id="MU005790">
    <property type="protein sequence ID" value="KAF2702968.1"/>
    <property type="molecule type" value="Genomic_DNA"/>
</dbReference>
<evidence type="ECO:0000313" key="2">
    <source>
        <dbReference type="Proteomes" id="UP000799428"/>
    </source>
</evidence>